<reference evidence="12" key="1">
    <citation type="submission" date="2020-03" db="EMBL/GenBank/DDBJ databases">
        <title>A mixture of massive structural variations and highly conserved coding sequences in Ustilaginoidea virens genome.</title>
        <authorList>
            <person name="Zhang K."/>
            <person name="Zhao Z."/>
            <person name="Zhang Z."/>
            <person name="Li Y."/>
            <person name="Hsiang T."/>
            <person name="Sun W."/>
        </authorList>
    </citation>
    <scope>NUCLEOTIDE SEQUENCE</scope>
    <source>
        <strain evidence="12">UV-8b</strain>
    </source>
</reference>
<dbReference type="CDD" id="cd02021">
    <property type="entry name" value="GntK"/>
    <property type="match status" value="1"/>
</dbReference>
<dbReference type="InterPro" id="IPR027417">
    <property type="entry name" value="P-loop_NTPase"/>
</dbReference>
<evidence type="ECO:0000256" key="4">
    <source>
        <dbReference type="ARBA" id="ARBA00022679"/>
    </source>
</evidence>
<comment type="similarity">
    <text evidence="2 9">Belongs to the gluconokinase GntK/GntV family.</text>
</comment>
<keyword evidence="4 9" id="KW-0808">Transferase</keyword>
<dbReference type="PANTHER" id="PTHR43442">
    <property type="entry name" value="GLUCONOKINASE-RELATED"/>
    <property type="match status" value="1"/>
</dbReference>
<dbReference type="GO" id="GO:0046316">
    <property type="term" value="F:gluconokinase activity"/>
    <property type="evidence" value="ECO:0007669"/>
    <property type="project" value="UniProtKB-EC"/>
</dbReference>
<evidence type="ECO:0000259" key="11">
    <source>
        <dbReference type="SMART" id="SM00382"/>
    </source>
</evidence>
<dbReference type="InterPro" id="IPR006001">
    <property type="entry name" value="Therm_gnt_kin"/>
</dbReference>
<evidence type="ECO:0000256" key="1">
    <source>
        <dbReference type="ARBA" id="ARBA00004875"/>
    </source>
</evidence>
<dbReference type="RefSeq" id="XP_042996060.1">
    <property type="nucleotide sequence ID" value="XM_043140126.1"/>
</dbReference>
<dbReference type="OrthoDB" id="275177at2759"/>
<feature type="region of interest" description="Disordered" evidence="10">
    <location>
        <begin position="1"/>
        <end position="27"/>
    </location>
</feature>
<protein>
    <recommendedName>
        <fullName evidence="3 9">Gluconokinase</fullName>
        <ecNumber evidence="3 9">2.7.1.12</ecNumber>
    </recommendedName>
</protein>
<feature type="domain" description="AAA+ ATPase" evidence="11">
    <location>
        <begin position="35"/>
        <end position="212"/>
    </location>
</feature>
<dbReference type="InterPro" id="IPR003593">
    <property type="entry name" value="AAA+_ATPase"/>
</dbReference>
<dbReference type="EMBL" id="CP072754">
    <property type="protein sequence ID" value="QUC18387.1"/>
    <property type="molecule type" value="Genomic_DNA"/>
</dbReference>
<evidence type="ECO:0000313" key="12">
    <source>
        <dbReference type="EMBL" id="QUC18387.1"/>
    </source>
</evidence>
<dbReference type="GeneID" id="66063406"/>
<organism evidence="12 13">
    <name type="scientific">Ustilaginoidea virens</name>
    <name type="common">Rice false smut fungus</name>
    <name type="synonym">Villosiclava virens</name>
    <dbReference type="NCBI Taxonomy" id="1159556"/>
    <lineage>
        <taxon>Eukaryota</taxon>
        <taxon>Fungi</taxon>
        <taxon>Dikarya</taxon>
        <taxon>Ascomycota</taxon>
        <taxon>Pezizomycotina</taxon>
        <taxon>Sordariomycetes</taxon>
        <taxon>Hypocreomycetidae</taxon>
        <taxon>Hypocreales</taxon>
        <taxon>Clavicipitaceae</taxon>
        <taxon>Ustilaginoidea</taxon>
    </lineage>
</organism>
<dbReference type="GO" id="GO:0005524">
    <property type="term" value="F:ATP binding"/>
    <property type="evidence" value="ECO:0007669"/>
    <property type="project" value="UniProtKB-KW"/>
</dbReference>
<evidence type="ECO:0000256" key="6">
    <source>
        <dbReference type="ARBA" id="ARBA00022777"/>
    </source>
</evidence>
<dbReference type="GO" id="GO:0005975">
    <property type="term" value="P:carbohydrate metabolic process"/>
    <property type="evidence" value="ECO:0007669"/>
    <property type="project" value="InterPro"/>
</dbReference>
<keyword evidence="7 9" id="KW-0067">ATP-binding</keyword>
<evidence type="ECO:0000256" key="5">
    <source>
        <dbReference type="ARBA" id="ARBA00022741"/>
    </source>
</evidence>
<evidence type="ECO:0000256" key="9">
    <source>
        <dbReference type="RuleBase" id="RU363066"/>
    </source>
</evidence>
<name>A0A8E5HN64_USTVR</name>
<dbReference type="AlphaFoldDB" id="A0A8E5HN64"/>
<comment type="pathway">
    <text evidence="1 9">Carbohydrate acid metabolism; D-gluconate degradation.</text>
</comment>
<dbReference type="SUPFAM" id="SSF52540">
    <property type="entry name" value="P-loop containing nucleoside triphosphate hydrolases"/>
    <property type="match status" value="1"/>
</dbReference>
<dbReference type="GO" id="GO:0005737">
    <property type="term" value="C:cytoplasm"/>
    <property type="evidence" value="ECO:0007669"/>
    <property type="project" value="TreeGrafter"/>
</dbReference>
<keyword evidence="13" id="KW-1185">Reference proteome</keyword>
<dbReference type="PANTHER" id="PTHR43442:SF3">
    <property type="entry name" value="GLUCONOKINASE-RELATED"/>
    <property type="match status" value="1"/>
</dbReference>
<dbReference type="KEGG" id="uvi:66063406"/>
<dbReference type="Gene3D" id="3.40.50.300">
    <property type="entry name" value="P-loop containing nucleotide triphosphate hydrolases"/>
    <property type="match status" value="1"/>
</dbReference>
<comment type="catalytic activity">
    <reaction evidence="8 9">
        <text>D-gluconate + ATP = 6-phospho-D-gluconate + ADP + H(+)</text>
        <dbReference type="Rhea" id="RHEA:19433"/>
        <dbReference type="ChEBI" id="CHEBI:15378"/>
        <dbReference type="ChEBI" id="CHEBI:18391"/>
        <dbReference type="ChEBI" id="CHEBI:30616"/>
        <dbReference type="ChEBI" id="CHEBI:58759"/>
        <dbReference type="ChEBI" id="CHEBI:456216"/>
        <dbReference type="EC" id="2.7.1.12"/>
    </reaction>
</comment>
<evidence type="ECO:0000256" key="3">
    <source>
        <dbReference type="ARBA" id="ARBA00012054"/>
    </source>
</evidence>
<evidence type="ECO:0000256" key="2">
    <source>
        <dbReference type="ARBA" id="ARBA00008420"/>
    </source>
</evidence>
<keyword evidence="5 9" id="KW-0547">Nucleotide-binding</keyword>
<evidence type="ECO:0000256" key="8">
    <source>
        <dbReference type="ARBA" id="ARBA00048090"/>
    </source>
</evidence>
<dbReference type="SMART" id="SM00382">
    <property type="entry name" value="AAA"/>
    <property type="match status" value="1"/>
</dbReference>
<evidence type="ECO:0000313" key="13">
    <source>
        <dbReference type="Proteomes" id="UP000027002"/>
    </source>
</evidence>
<proteinExistence type="inferred from homology"/>
<dbReference type="Pfam" id="PF13671">
    <property type="entry name" value="AAA_33"/>
    <property type="match status" value="1"/>
</dbReference>
<dbReference type="NCBIfam" id="TIGR01313">
    <property type="entry name" value="therm_gnt_kin"/>
    <property type="match status" value="1"/>
</dbReference>
<evidence type="ECO:0000256" key="7">
    <source>
        <dbReference type="ARBA" id="ARBA00022840"/>
    </source>
</evidence>
<dbReference type="EC" id="2.7.1.12" evidence="3 9"/>
<evidence type="ECO:0000256" key="10">
    <source>
        <dbReference type="SAM" id="MobiDB-lite"/>
    </source>
</evidence>
<dbReference type="UniPathway" id="UPA00792"/>
<accession>A0A8E5HN64</accession>
<sequence>MQCRTTSESSSQGKKPSISTPGTGAGRVHRYHQSRRHLWLLTGPTGCGKTTVAQYLANALQMPYVEGDSYHPQANIDKMSAKTPLTDADRWDWLTELRKQCNSRIGDGADMVVMTCSALKLKYRDVLRVAAYYNRSISVHVLFLDAPEEVLVKRVAERKGHFMGASMVKSQFEILELPQKDETDAIIIDASQDIEHVQRDALEKVKAILAAV</sequence>
<gene>
    <name evidence="12" type="ORF">UV8b_02628</name>
</gene>
<dbReference type="Proteomes" id="UP000027002">
    <property type="component" value="Chromosome 2"/>
</dbReference>
<keyword evidence="6 9" id="KW-0418">Kinase</keyword>
<feature type="compositionally biased region" description="Polar residues" evidence="10">
    <location>
        <begin position="1"/>
        <end position="22"/>
    </location>
</feature>